<dbReference type="Proteomes" id="UP000789920">
    <property type="component" value="Unassembled WGS sequence"/>
</dbReference>
<reference evidence="1" key="1">
    <citation type="submission" date="2021-06" db="EMBL/GenBank/DDBJ databases">
        <authorList>
            <person name="Kallberg Y."/>
            <person name="Tangrot J."/>
            <person name="Rosling A."/>
        </authorList>
    </citation>
    <scope>NUCLEOTIDE SEQUENCE</scope>
    <source>
        <strain evidence="1">MA461A</strain>
    </source>
</reference>
<evidence type="ECO:0000313" key="2">
    <source>
        <dbReference type="Proteomes" id="UP000789920"/>
    </source>
</evidence>
<feature type="non-terminal residue" evidence="1">
    <location>
        <position position="1"/>
    </location>
</feature>
<evidence type="ECO:0000313" key="1">
    <source>
        <dbReference type="EMBL" id="CAG8780389.1"/>
    </source>
</evidence>
<comment type="caution">
    <text evidence="1">The sequence shown here is derived from an EMBL/GenBank/DDBJ whole genome shotgun (WGS) entry which is preliminary data.</text>
</comment>
<gene>
    <name evidence="1" type="ORF">RPERSI_LOCUS17488</name>
</gene>
<organism evidence="1 2">
    <name type="scientific">Racocetra persica</name>
    <dbReference type="NCBI Taxonomy" id="160502"/>
    <lineage>
        <taxon>Eukaryota</taxon>
        <taxon>Fungi</taxon>
        <taxon>Fungi incertae sedis</taxon>
        <taxon>Mucoromycota</taxon>
        <taxon>Glomeromycotina</taxon>
        <taxon>Glomeromycetes</taxon>
        <taxon>Diversisporales</taxon>
        <taxon>Gigasporaceae</taxon>
        <taxon>Racocetra</taxon>
    </lineage>
</organism>
<accession>A0ACA9R7N7</accession>
<keyword evidence="2" id="KW-1185">Reference proteome</keyword>
<protein>
    <submittedName>
        <fullName evidence="1">35250_t:CDS:1</fullName>
    </submittedName>
</protein>
<name>A0ACA9R7N7_9GLOM</name>
<sequence>PDFWVLIEVDNTFQEILYEENSGGPFVNDPKKFKSDLYKLFRLGRDSTQKMGVQLIDDNLQFLSDYESLYEKLCKIELFLMQAYGTNLRICIMDQPAPPLCRVRELFNIPIPYKLPVDRISVLYFVHNLWKVHLGFIETIEKMCNVDQIINRSRQEPTIQHVYDLPTLTIQDFTSFPTP</sequence>
<proteinExistence type="predicted"/>
<dbReference type="EMBL" id="CAJVQC010044858">
    <property type="protein sequence ID" value="CAG8780389.1"/>
    <property type="molecule type" value="Genomic_DNA"/>
</dbReference>